<feature type="non-terminal residue" evidence="2">
    <location>
        <position position="140"/>
    </location>
</feature>
<organism evidence="2 3">
    <name type="scientific">Callosobruchus maculatus</name>
    <name type="common">Southern cowpea weevil</name>
    <name type="synonym">Pulse bruchid</name>
    <dbReference type="NCBI Taxonomy" id="64391"/>
    <lineage>
        <taxon>Eukaryota</taxon>
        <taxon>Metazoa</taxon>
        <taxon>Ecdysozoa</taxon>
        <taxon>Arthropoda</taxon>
        <taxon>Hexapoda</taxon>
        <taxon>Insecta</taxon>
        <taxon>Pterygota</taxon>
        <taxon>Neoptera</taxon>
        <taxon>Endopterygota</taxon>
        <taxon>Coleoptera</taxon>
        <taxon>Polyphaga</taxon>
        <taxon>Cucujiformia</taxon>
        <taxon>Chrysomeloidea</taxon>
        <taxon>Chrysomelidae</taxon>
        <taxon>Bruchinae</taxon>
        <taxon>Bruchini</taxon>
        <taxon>Callosobruchus</taxon>
    </lineage>
</organism>
<dbReference type="OrthoDB" id="6692397at2759"/>
<dbReference type="Gene3D" id="1.10.1740.140">
    <property type="match status" value="1"/>
</dbReference>
<feature type="domain" description="Suv3 N-terminal" evidence="1">
    <location>
        <begin position="52"/>
        <end position="106"/>
    </location>
</feature>
<keyword evidence="3" id="KW-1185">Reference proteome</keyword>
<sequence>MLQNSRRLRHLCAALQCFNLNPSQISIRNDAKYISAFRFQIRCKKDDSSVSSLFIPVPVKSTQDDINVGEELTGTLNKSDLLKVLNKFYQNKEIRQLLVENGLDTEDICTIQLDEMTCFSITMILFNNRLEGIVNKKYQS</sequence>
<evidence type="ECO:0000313" key="2">
    <source>
        <dbReference type="EMBL" id="VEN62686.1"/>
    </source>
</evidence>
<reference evidence="2 3" key="1">
    <citation type="submission" date="2019-01" db="EMBL/GenBank/DDBJ databases">
        <authorList>
            <person name="Sayadi A."/>
        </authorList>
    </citation>
    <scope>NUCLEOTIDE SEQUENCE [LARGE SCALE GENOMIC DNA]</scope>
</reference>
<dbReference type="EMBL" id="CAACVG010014042">
    <property type="protein sequence ID" value="VEN62686.1"/>
    <property type="molecule type" value="Genomic_DNA"/>
</dbReference>
<protein>
    <recommendedName>
        <fullName evidence="1">Suv3 N-terminal domain-containing protein</fullName>
    </recommendedName>
</protein>
<dbReference type="Pfam" id="PF18114">
    <property type="entry name" value="Suv3_N"/>
    <property type="match status" value="1"/>
</dbReference>
<evidence type="ECO:0000313" key="3">
    <source>
        <dbReference type="Proteomes" id="UP000410492"/>
    </source>
</evidence>
<name>A0A653DR24_CALMS</name>
<dbReference type="Proteomes" id="UP000410492">
    <property type="component" value="Unassembled WGS sequence"/>
</dbReference>
<gene>
    <name evidence="2" type="ORF">CALMAC_LOCUS19732</name>
</gene>
<accession>A0A653DR24</accession>
<dbReference type="InterPro" id="IPR041453">
    <property type="entry name" value="Suv3_N"/>
</dbReference>
<evidence type="ECO:0000259" key="1">
    <source>
        <dbReference type="Pfam" id="PF18114"/>
    </source>
</evidence>
<proteinExistence type="predicted"/>
<dbReference type="AlphaFoldDB" id="A0A653DR24"/>